<keyword evidence="4" id="KW-1185">Reference proteome</keyword>
<dbReference type="NCBIfam" id="TIGR03017">
    <property type="entry name" value="EpsF"/>
    <property type="match status" value="1"/>
</dbReference>
<name>A0A239C4N0_9BURK</name>
<evidence type="ECO:0000313" key="3">
    <source>
        <dbReference type="EMBL" id="SNS14601.1"/>
    </source>
</evidence>
<evidence type="ECO:0000313" key="4">
    <source>
        <dbReference type="Proteomes" id="UP000198284"/>
    </source>
</evidence>
<dbReference type="OrthoDB" id="8559110at2"/>
<dbReference type="GO" id="GO:0004713">
    <property type="term" value="F:protein tyrosine kinase activity"/>
    <property type="evidence" value="ECO:0007669"/>
    <property type="project" value="TreeGrafter"/>
</dbReference>
<protein>
    <submittedName>
        <fullName evidence="3">Chain length determinant protein EpsF</fullName>
    </submittedName>
</protein>
<dbReference type="EMBL" id="FZOT01000001">
    <property type="protein sequence ID" value="SNS14601.1"/>
    <property type="molecule type" value="Genomic_DNA"/>
</dbReference>
<evidence type="ECO:0000256" key="2">
    <source>
        <dbReference type="SAM" id="Phobius"/>
    </source>
</evidence>
<feature type="coiled-coil region" evidence="1">
    <location>
        <begin position="180"/>
        <end position="306"/>
    </location>
</feature>
<dbReference type="PANTHER" id="PTHR32309:SF13">
    <property type="entry name" value="FERRIC ENTEROBACTIN TRANSPORT PROTEIN FEPE"/>
    <property type="match status" value="1"/>
</dbReference>
<organism evidence="3 4">
    <name type="scientific">Noviherbaspirillum humi</name>
    <dbReference type="NCBI Taxonomy" id="1688639"/>
    <lineage>
        <taxon>Bacteria</taxon>
        <taxon>Pseudomonadati</taxon>
        <taxon>Pseudomonadota</taxon>
        <taxon>Betaproteobacteria</taxon>
        <taxon>Burkholderiales</taxon>
        <taxon>Oxalobacteraceae</taxon>
        <taxon>Noviherbaspirillum</taxon>
    </lineage>
</organism>
<dbReference type="PANTHER" id="PTHR32309">
    <property type="entry name" value="TYROSINE-PROTEIN KINASE"/>
    <property type="match status" value="1"/>
</dbReference>
<dbReference type="InterPro" id="IPR050445">
    <property type="entry name" value="Bact_polysacc_biosynth/exp"/>
</dbReference>
<accession>A0A239C4N0</accession>
<feature type="transmembrane region" description="Helical" evidence="2">
    <location>
        <begin position="398"/>
        <end position="420"/>
    </location>
</feature>
<dbReference type="GO" id="GO:0005886">
    <property type="term" value="C:plasma membrane"/>
    <property type="evidence" value="ECO:0007669"/>
    <property type="project" value="TreeGrafter"/>
</dbReference>
<keyword evidence="1" id="KW-0175">Coiled coil</keyword>
<keyword evidence="2" id="KW-0472">Membrane</keyword>
<dbReference type="InterPro" id="IPR017468">
    <property type="entry name" value="Chain_len_reg_EpsF"/>
</dbReference>
<dbReference type="RefSeq" id="WP_089397462.1">
    <property type="nucleotide sequence ID" value="NZ_FZOT01000001.1"/>
</dbReference>
<proteinExistence type="predicted"/>
<keyword evidence="2" id="KW-1133">Transmembrane helix</keyword>
<reference evidence="3 4" key="1">
    <citation type="submission" date="2017-06" db="EMBL/GenBank/DDBJ databases">
        <authorList>
            <person name="Kim H.J."/>
            <person name="Triplett B.A."/>
        </authorList>
    </citation>
    <scope>NUCLEOTIDE SEQUENCE [LARGE SCALE GENOMIC DNA]</scope>
    <source>
        <strain evidence="3 4">U15</strain>
    </source>
</reference>
<keyword evidence="2" id="KW-0812">Transmembrane</keyword>
<evidence type="ECO:0000256" key="1">
    <source>
        <dbReference type="SAM" id="Coils"/>
    </source>
</evidence>
<dbReference type="Proteomes" id="UP000198284">
    <property type="component" value="Unassembled WGS sequence"/>
</dbReference>
<dbReference type="AlphaFoldDB" id="A0A239C4N0"/>
<sequence length="467" mass="51520">MTLLQVFVILRARMRLLLKAMLATVFAALLISLLFPNIYKAGTSLVLNYKGIDPVSGTAMAPQLMPGYMATQIDVIKSKNVALRVVDALRLADRPSFQEDYRSDTGGRGDIRDWIAERLLEKVKVVPGRDSSVIDIIYRSRDADFAADVANAFATQYLETLVQLTTDPLKGVSSYFTSQISVLREALEAAQNKLSAYQQEAGIVDADSQMDVETMRLNDLSSQLVQVQGQLQEARSRQRQAAARGGENSPEVIANPLIQNLKTQLAQADAKLAQLSGRLEPAHPAYEGAQLEADKLRAELQRHVRASLDSLAINSRVIEQRERDLKAAVEAQKARVLELGRARDRLTLLAKDAGSARDAYDAAVARFNKVNLEGHANQPDVTVLNPSTPPIDPWFPRLGLNMMLAPLIGLMIGIALALALEWMRPRLRTLDDLGMVLDGVVIDEIDWTPQRPPRRLLPAIASRPALR</sequence>
<gene>
    <name evidence="3" type="ORF">SAMN06265795_101232</name>
</gene>